<dbReference type="Gene3D" id="3.90.190.10">
    <property type="entry name" value="Protein tyrosine phosphatase superfamily"/>
    <property type="match status" value="1"/>
</dbReference>
<proteinExistence type="predicted"/>
<dbReference type="SUPFAM" id="SSF52799">
    <property type="entry name" value="(Phosphotyrosine protein) phosphatases II"/>
    <property type="match status" value="1"/>
</dbReference>
<evidence type="ECO:0000256" key="2">
    <source>
        <dbReference type="ARBA" id="ARBA00005189"/>
    </source>
</evidence>
<dbReference type="FunFam" id="3.90.190.10:FF:000060">
    <property type="entry name" value="Phosphatidylglycerophosphatase and protein-tyrosine phosphatase 1"/>
    <property type="match status" value="1"/>
</dbReference>
<feature type="domain" description="Tyrosine specific protein phosphatases" evidence="19">
    <location>
        <begin position="131"/>
        <end position="199"/>
    </location>
</feature>
<keyword evidence="7" id="KW-0472">Membrane</keyword>
<comment type="catalytic activity">
    <reaction evidence="12">
        <text>a 1,2-diacyl-sn-glycero-3-phospho-(1'-sn-glycero-3'-phosphate) + H2O = a 1,2-diacyl-sn-glycero-3-phospho-(1'-sn-glycerol) + phosphate</text>
        <dbReference type="Rhea" id="RHEA:33751"/>
        <dbReference type="ChEBI" id="CHEBI:15377"/>
        <dbReference type="ChEBI" id="CHEBI:43474"/>
        <dbReference type="ChEBI" id="CHEBI:60110"/>
        <dbReference type="ChEBI" id="CHEBI:64716"/>
        <dbReference type="EC" id="3.1.3.27"/>
    </reaction>
    <physiologicalReaction direction="left-to-right" evidence="12">
        <dbReference type="Rhea" id="RHEA:33752"/>
    </physiologicalReaction>
</comment>
<evidence type="ECO:0000256" key="5">
    <source>
        <dbReference type="ARBA" id="ARBA00022912"/>
    </source>
</evidence>
<dbReference type="InterPro" id="IPR029021">
    <property type="entry name" value="Prot-tyrosine_phosphatase-like"/>
</dbReference>
<protein>
    <recommendedName>
        <fullName evidence="17">Phosphatidylglycerophosphatase and protein-tyrosine phosphatase 1</fullName>
        <ecNumber evidence="11">3.1.3.27</ecNumber>
    </recommendedName>
</protein>
<dbReference type="SMART" id="SM00195">
    <property type="entry name" value="DSPc"/>
    <property type="match status" value="1"/>
</dbReference>
<dbReference type="GO" id="GO:0005737">
    <property type="term" value="C:cytoplasm"/>
    <property type="evidence" value="ECO:0007669"/>
    <property type="project" value="UniProtKB-ARBA"/>
</dbReference>
<dbReference type="InterPro" id="IPR000340">
    <property type="entry name" value="Dual-sp_phosphatase_cat-dom"/>
</dbReference>
<keyword evidence="8" id="KW-0594">Phospholipid biosynthesis</keyword>
<evidence type="ECO:0000256" key="10">
    <source>
        <dbReference type="ARBA" id="ARBA00024192"/>
    </source>
</evidence>
<evidence type="ECO:0000259" key="18">
    <source>
        <dbReference type="PROSITE" id="PS50054"/>
    </source>
</evidence>
<evidence type="ECO:0000256" key="12">
    <source>
        <dbReference type="ARBA" id="ARBA00050944"/>
    </source>
</evidence>
<evidence type="ECO:0000313" key="20">
    <source>
        <dbReference type="EMBL" id="JAP87481.1"/>
    </source>
</evidence>
<dbReference type="GO" id="GO:0008962">
    <property type="term" value="F:phosphatidylglycerophosphatase activity"/>
    <property type="evidence" value="ECO:0007669"/>
    <property type="project" value="UniProtKB-EC"/>
</dbReference>
<dbReference type="PANTHER" id="PTHR46712:SF1">
    <property type="entry name" value="PHOSPHATIDYLGLYCEROPHOSPHATASE AND PROTEIN-TYROSINE PHOSPHATASE 1"/>
    <property type="match status" value="1"/>
</dbReference>
<evidence type="ECO:0000256" key="1">
    <source>
        <dbReference type="ARBA" id="ARBA00004370"/>
    </source>
</evidence>
<dbReference type="PROSITE" id="PS50054">
    <property type="entry name" value="TYR_PHOSPHATASE_DUAL"/>
    <property type="match status" value="1"/>
</dbReference>
<evidence type="ECO:0000256" key="15">
    <source>
        <dbReference type="ARBA" id="ARBA00052632"/>
    </source>
</evidence>
<keyword evidence="5" id="KW-0904">Protein phosphatase</keyword>
<dbReference type="GO" id="GO:0016020">
    <property type="term" value="C:membrane"/>
    <property type="evidence" value="ECO:0007669"/>
    <property type="project" value="UniProtKB-SubCell"/>
</dbReference>
<dbReference type="PROSITE" id="PS00383">
    <property type="entry name" value="TYR_PHOSPHATASE_1"/>
    <property type="match status" value="1"/>
</dbReference>
<sequence>GESPKADYTHLHGNASALGLWPVHRTGACMKFHGMFSRVTFYPSLIYNVVMERVSTRRWYDRIDDTVILGALPFRSITPKLLEEENVRGVVSMNEDFELRYWVTSKEEWEKCGVKFLQLSTTDIFETPCQEKLQRGVQFIQSFEGTGHSVYVHCKAGRTRSATLVGCYLMQRYQWTPQKTVDLLRQKRPHILLHYAQWEALHTYFNKNVAAALESGGRTRS</sequence>
<dbReference type="Pfam" id="PF00782">
    <property type="entry name" value="DSPc"/>
    <property type="match status" value="1"/>
</dbReference>
<comment type="subcellular location">
    <subcellularLocation>
        <location evidence="1">Membrane</location>
    </subcellularLocation>
</comment>
<dbReference type="AlphaFoldDB" id="A0A131ZB76"/>
<comment type="catalytic activity">
    <reaction evidence="13">
        <text>a 1-acyl-2-hexanoyl-sn-glycero-3-phospho-(1D-myo-inositol-5-phosphate) + H2O = a 1-acyl-2-hexanoyl-sn-glycero-3-phospho-(1D-myo-inositol) + phosphate</text>
        <dbReference type="Rhea" id="RHEA:42320"/>
        <dbReference type="ChEBI" id="CHEBI:15377"/>
        <dbReference type="ChEBI" id="CHEBI:43474"/>
        <dbReference type="ChEBI" id="CHEBI:78930"/>
        <dbReference type="ChEBI" id="CHEBI:78931"/>
    </reaction>
    <physiologicalReaction direction="left-to-right" evidence="13">
        <dbReference type="Rhea" id="RHEA:42321"/>
    </physiologicalReaction>
</comment>
<dbReference type="EMBL" id="GEDV01001076">
    <property type="protein sequence ID" value="JAP87481.1"/>
    <property type="molecule type" value="Transcribed_RNA"/>
</dbReference>
<dbReference type="GO" id="GO:0004439">
    <property type="term" value="F:phosphatidylinositol-4,5-bisphosphate 5-phosphatase activity"/>
    <property type="evidence" value="ECO:0007669"/>
    <property type="project" value="TreeGrafter"/>
</dbReference>
<comment type="catalytic activity">
    <reaction evidence="15">
        <text>1,2-di-(9Z-octadecenoyl)-sn-glycero-3-phospho-(1'-sn-glycerol-3'-phosphate) + H2O = 1,2-di-(9Z-octadecenoyl)-sn-glycero-3-phospho-(1'-sn-glycerol) + phosphate</text>
        <dbReference type="Rhea" id="RHEA:42304"/>
        <dbReference type="ChEBI" id="CHEBI:15377"/>
        <dbReference type="ChEBI" id="CHEBI:43474"/>
        <dbReference type="ChEBI" id="CHEBI:75163"/>
        <dbReference type="ChEBI" id="CHEBI:78907"/>
    </reaction>
    <physiologicalReaction direction="left-to-right" evidence="15">
        <dbReference type="Rhea" id="RHEA:42305"/>
    </physiologicalReaction>
</comment>
<dbReference type="PANTHER" id="PTHR46712">
    <property type="entry name" value="PHOSPHATIDYLGLYCEROPHOSPHATASE AND PROTEIN-TYROSINE PHOSPHATASE 1"/>
    <property type="match status" value="1"/>
</dbReference>
<evidence type="ECO:0000256" key="7">
    <source>
        <dbReference type="ARBA" id="ARBA00023136"/>
    </source>
</evidence>
<dbReference type="CDD" id="cd14524">
    <property type="entry name" value="PTPMT1"/>
    <property type="match status" value="1"/>
</dbReference>
<evidence type="ECO:0000259" key="19">
    <source>
        <dbReference type="PROSITE" id="PS50056"/>
    </source>
</evidence>
<dbReference type="GO" id="GO:0008654">
    <property type="term" value="P:phospholipid biosynthetic process"/>
    <property type="evidence" value="ECO:0007669"/>
    <property type="project" value="UniProtKB-KW"/>
</dbReference>
<dbReference type="EC" id="3.1.3.27" evidence="11"/>
<feature type="non-terminal residue" evidence="20">
    <location>
        <position position="1"/>
    </location>
</feature>
<evidence type="ECO:0000256" key="9">
    <source>
        <dbReference type="ARBA" id="ARBA00023264"/>
    </source>
</evidence>
<dbReference type="InterPro" id="IPR042165">
    <property type="entry name" value="PTPMT1"/>
</dbReference>
<evidence type="ECO:0000256" key="14">
    <source>
        <dbReference type="ARBA" id="ARBA00052505"/>
    </source>
</evidence>
<keyword evidence="4" id="KW-0378">Hydrolase</keyword>
<dbReference type="PROSITE" id="PS50056">
    <property type="entry name" value="TYR_PHOSPHATASE_2"/>
    <property type="match status" value="1"/>
</dbReference>
<organism evidence="20">
    <name type="scientific">Rhipicephalus appendiculatus</name>
    <name type="common">Brown ear tick</name>
    <dbReference type="NCBI Taxonomy" id="34631"/>
    <lineage>
        <taxon>Eukaryota</taxon>
        <taxon>Metazoa</taxon>
        <taxon>Ecdysozoa</taxon>
        <taxon>Arthropoda</taxon>
        <taxon>Chelicerata</taxon>
        <taxon>Arachnida</taxon>
        <taxon>Acari</taxon>
        <taxon>Parasitiformes</taxon>
        <taxon>Ixodida</taxon>
        <taxon>Ixodoidea</taxon>
        <taxon>Ixodidae</taxon>
        <taxon>Rhipicephalinae</taxon>
        <taxon>Rhipicephalus</taxon>
        <taxon>Rhipicephalus</taxon>
    </lineage>
</organism>
<evidence type="ECO:0000256" key="8">
    <source>
        <dbReference type="ARBA" id="ARBA00023209"/>
    </source>
</evidence>
<keyword evidence="9" id="KW-1208">Phospholipid metabolism</keyword>
<evidence type="ECO:0000256" key="11">
    <source>
        <dbReference type="ARBA" id="ARBA00024224"/>
    </source>
</evidence>
<accession>A0A131ZB76</accession>
<evidence type="ECO:0000256" key="3">
    <source>
        <dbReference type="ARBA" id="ARBA00022516"/>
    </source>
</evidence>
<feature type="domain" description="Tyrosine-protein phosphatase" evidence="18">
    <location>
        <begin position="59"/>
        <end position="210"/>
    </location>
</feature>
<name>A0A131ZB76_RHIAP</name>
<dbReference type="InterPro" id="IPR016130">
    <property type="entry name" value="Tyr_Pase_AS"/>
</dbReference>
<comment type="catalytic activity">
    <reaction evidence="16">
        <text>1,2-dioctanoyl-sn-glycero-3-phospho-(1D-myo-inositol-5-phosphate) + H2O = 1,2-dioctanoyl-sn-glycero-3-phospho-(1D-myo-inositol) + phosphate</text>
        <dbReference type="Rhea" id="RHEA:42308"/>
        <dbReference type="ChEBI" id="CHEBI:15377"/>
        <dbReference type="ChEBI" id="CHEBI:43474"/>
        <dbReference type="ChEBI" id="CHEBI:65221"/>
        <dbReference type="ChEBI" id="CHEBI:78911"/>
    </reaction>
    <physiologicalReaction direction="left-to-right" evidence="16">
        <dbReference type="Rhea" id="RHEA:42309"/>
    </physiologicalReaction>
</comment>
<dbReference type="InterPro" id="IPR000387">
    <property type="entry name" value="Tyr_Pase_dom"/>
</dbReference>
<comment type="pathway">
    <text evidence="10">Phospholipid metabolism; phosphatidylglycerol biosynthesis; phosphatidylglycerol from CDP-diacylglycerol: step 2/2.</text>
</comment>
<keyword evidence="3" id="KW-0444">Lipid biosynthesis</keyword>
<evidence type="ECO:0000256" key="13">
    <source>
        <dbReference type="ARBA" id="ARBA00051818"/>
    </source>
</evidence>
<evidence type="ECO:0000256" key="16">
    <source>
        <dbReference type="ARBA" id="ARBA00052780"/>
    </source>
</evidence>
<dbReference type="InterPro" id="IPR020422">
    <property type="entry name" value="TYR_PHOSPHATASE_DUAL_dom"/>
</dbReference>
<comment type="pathway">
    <text evidence="2">Lipid metabolism.</text>
</comment>
<evidence type="ECO:0000256" key="6">
    <source>
        <dbReference type="ARBA" id="ARBA00023098"/>
    </source>
</evidence>
<comment type="catalytic activity">
    <reaction evidence="14">
        <text>1,2-dibutyryl-sn-glycero-3-phospho-(1D-myo-inositol-5-phosphate) + H2O = 1,2-dibutyryl-sn-glycero-3-phospho-(1D-myo-inositol) + phosphate</text>
        <dbReference type="Rhea" id="RHEA:42584"/>
        <dbReference type="ChEBI" id="CHEBI:15377"/>
        <dbReference type="ChEBI" id="CHEBI:43474"/>
        <dbReference type="ChEBI" id="CHEBI:82605"/>
        <dbReference type="ChEBI" id="CHEBI:82606"/>
    </reaction>
    <physiologicalReaction direction="left-to-right" evidence="14">
        <dbReference type="Rhea" id="RHEA:42585"/>
    </physiologicalReaction>
</comment>
<evidence type="ECO:0000256" key="17">
    <source>
        <dbReference type="ARBA" id="ARBA00069309"/>
    </source>
</evidence>
<dbReference type="GO" id="GO:0004721">
    <property type="term" value="F:phosphoprotein phosphatase activity"/>
    <property type="evidence" value="ECO:0007669"/>
    <property type="project" value="UniProtKB-KW"/>
</dbReference>
<evidence type="ECO:0000256" key="4">
    <source>
        <dbReference type="ARBA" id="ARBA00022801"/>
    </source>
</evidence>
<reference evidence="20" key="1">
    <citation type="journal article" date="2016" name="Ticks Tick Borne Dis.">
        <title>De novo assembly and annotation of the salivary gland transcriptome of Rhipicephalus appendiculatus male and female ticks during blood feeding.</title>
        <authorList>
            <person name="de Castro M.H."/>
            <person name="de Klerk D."/>
            <person name="Pienaar R."/>
            <person name="Latif A.A."/>
            <person name="Rees D.J."/>
            <person name="Mans B.J."/>
        </authorList>
    </citation>
    <scope>NUCLEOTIDE SEQUENCE</scope>
    <source>
        <tissue evidence="20">Salivary glands</tissue>
    </source>
</reference>
<keyword evidence="6" id="KW-0443">Lipid metabolism</keyword>
<dbReference type="InterPro" id="IPR044596">
    <property type="entry name" value="PTPMT1-like"/>
</dbReference>